<sequence>MTLVTLMDAVKEEVEAAVADDPALQDLKGGPITVYAGFPETRTSAKRMPSFVYCMVTKWSDTDNPELYSSAQVELGFSIEDPEFMTLMNFMEHVRQRLLAKRILAERYSLQLPLKGEIPTQQPVDSWQGRIQVTYSIGQPEYFGAEYVYE</sequence>
<dbReference type="EMBL" id="VULN01000009">
    <property type="protein sequence ID" value="MSS82362.1"/>
    <property type="molecule type" value="Genomic_DNA"/>
</dbReference>
<proteinExistence type="predicted"/>
<gene>
    <name evidence="1" type="ORF">FX155_07120</name>
</gene>
<accession>A0A6N7W1P2</accession>
<dbReference type="OrthoDB" id="9802878at2"/>
<evidence type="ECO:0008006" key="3">
    <source>
        <dbReference type="Google" id="ProtNLM"/>
    </source>
</evidence>
<evidence type="ECO:0000313" key="2">
    <source>
        <dbReference type="Proteomes" id="UP000441455"/>
    </source>
</evidence>
<dbReference type="AlphaFoldDB" id="A0A6N7W1P2"/>
<name>A0A6N7W1P2_ACIFE</name>
<evidence type="ECO:0000313" key="1">
    <source>
        <dbReference type="EMBL" id="MSS82362.1"/>
    </source>
</evidence>
<protein>
    <recommendedName>
        <fullName evidence="3">Tail terminator</fullName>
    </recommendedName>
</protein>
<dbReference type="Proteomes" id="UP000441455">
    <property type="component" value="Unassembled WGS sequence"/>
</dbReference>
<reference evidence="1 2" key="1">
    <citation type="submission" date="2019-08" db="EMBL/GenBank/DDBJ databases">
        <title>In-depth cultivation of the pig gut microbiome towards novel bacterial diversity and tailored functional studies.</title>
        <authorList>
            <person name="Wylensek D."/>
            <person name="Hitch T.C.A."/>
            <person name="Clavel T."/>
        </authorList>
    </citation>
    <scope>NUCLEOTIDE SEQUENCE [LARGE SCALE GENOMIC DNA]</scope>
    <source>
        <strain evidence="1 2">WCA-389-WT-5B</strain>
    </source>
</reference>
<organism evidence="1 2">
    <name type="scientific">Acidaminococcus fermentans</name>
    <dbReference type="NCBI Taxonomy" id="905"/>
    <lineage>
        <taxon>Bacteria</taxon>
        <taxon>Bacillati</taxon>
        <taxon>Bacillota</taxon>
        <taxon>Negativicutes</taxon>
        <taxon>Acidaminococcales</taxon>
        <taxon>Acidaminococcaceae</taxon>
        <taxon>Acidaminococcus</taxon>
    </lineage>
</organism>
<dbReference type="RefSeq" id="WP_154488229.1">
    <property type="nucleotide sequence ID" value="NZ_VULN01000009.1"/>
</dbReference>
<comment type="caution">
    <text evidence="1">The sequence shown here is derived from an EMBL/GenBank/DDBJ whole genome shotgun (WGS) entry which is preliminary data.</text>
</comment>